<dbReference type="EMBL" id="JAWDIP010000004">
    <property type="protein sequence ID" value="MDY0395894.1"/>
    <property type="molecule type" value="Genomic_DNA"/>
</dbReference>
<dbReference type="SUPFAM" id="SSF53590">
    <property type="entry name" value="Nucleoside hydrolase"/>
    <property type="match status" value="1"/>
</dbReference>
<evidence type="ECO:0000313" key="2">
    <source>
        <dbReference type="EMBL" id="MDY0395894.1"/>
    </source>
</evidence>
<evidence type="ECO:0000313" key="3">
    <source>
        <dbReference type="Proteomes" id="UP001281447"/>
    </source>
</evidence>
<protein>
    <submittedName>
        <fullName evidence="2">Nucleoside hydrolase</fullName>
    </submittedName>
</protein>
<organism evidence="2 3">
    <name type="scientific">Tigheibacillus halophilus</name>
    <dbReference type="NCBI Taxonomy" id="361280"/>
    <lineage>
        <taxon>Bacteria</taxon>
        <taxon>Bacillati</taxon>
        <taxon>Bacillota</taxon>
        <taxon>Bacilli</taxon>
        <taxon>Bacillales</taxon>
        <taxon>Bacillaceae</taxon>
        <taxon>Tigheibacillus</taxon>
    </lineage>
</organism>
<gene>
    <name evidence="2" type="ORF">RWE15_17770</name>
</gene>
<evidence type="ECO:0000259" key="1">
    <source>
        <dbReference type="Pfam" id="PF01156"/>
    </source>
</evidence>
<dbReference type="Pfam" id="PF01156">
    <property type="entry name" value="IU_nuc_hydro"/>
    <property type="match status" value="1"/>
</dbReference>
<keyword evidence="2" id="KW-0378">Hydrolase</keyword>
<proteinExistence type="predicted"/>
<dbReference type="Gene3D" id="3.90.245.10">
    <property type="entry name" value="Ribonucleoside hydrolase-like"/>
    <property type="match status" value="1"/>
</dbReference>
<accession>A0ABU5C974</accession>
<sequence>MKGTKYYNFIFQSTNQYREYSKLHYGRDGCALHDPLTCDPTLVKTARYYVDVETKSDLSYGQTICDFRNNWQKPSVEICLDVENERFINSFIDTLQK</sequence>
<dbReference type="GO" id="GO:0016787">
    <property type="term" value="F:hydrolase activity"/>
    <property type="evidence" value="ECO:0007669"/>
    <property type="project" value="UniProtKB-KW"/>
</dbReference>
<dbReference type="InterPro" id="IPR036452">
    <property type="entry name" value="Ribo_hydro-like"/>
</dbReference>
<dbReference type="InterPro" id="IPR001910">
    <property type="entry name" value="Inosine/uridine_hydrolase_dom"/>
</dbReference>
<feature type="domain" description="Inosine/uridine-preferring nucleoside hydrolase" evidence="1">
    <location>
        <begin position="6"/>
        <end position="88"/>
    </location>
</feature>
<dbReference type="RefSeq" id="WP_390352237.1">
    <property type="nucleotide sequence ID" value="NZ_JBHUIZ010000003.1"/>
</dbReference>
<reference evidence="2 3" key="1">
    <citation type="submission" date="2023-10" db="EMBL/GenBank/DDBJ databases">
        <title>Virgibacillus halophilus 5B73C genome.</title>
        <authorList>
            <person name="Miliotis G."/>
            <person name="Sengupta P."/>
            <person name="Hameed A."/>
            <person name="Chuvochina M."/>
            <person name="Mcdonagh F."/>
            <person name="Simpson A.C."/>
            <person name="Singh N.K."/>
            <person name="Rekha P.D."/>
            <person name="Raman K."/>
            <person name="Hugenholtz P."/>
            <person name="Venkateswaran K."/>
        </authorList>
    </citation>
    <scope>NUCLEOTIDE SEQUENCE [LARGE SCALE GENOMIC DNA]</scope>
    <source>
        <strain evidence="2 3">5B73C</strain>
    </source>
</reference>
<name>A0ABU5C974_9BACI</name>
<comment type="caution">
    <text evidence="2">The sequence shown here is derived from an EMBL/GenBank/DDBJ whole genome shotgun (WGS) entry which is preliminary data.</text>
</comment>
<keyword evidence="3" id="KW-1185">Reference proteome</keyword>
<dbReference type="Proteomes" id="UP001281447">
    <property type="component" value="Unassembled WGS sequence"/>
</dbReference>